<organism evidence="2 3">
    <name type="scientific">Riccia fluitans</name>
    <dbReference type="NCBI Taxonomy" id="41844"/>
    <lineage>
        <taxon>Eukaryota</taxon>
        <taxon>Viridiplantae</taxon>
        <taxon>Streptophyta</taxon>
        <taxon>Embryophyta</taxon>
        <taxon>Marchantiophyta</taxon>
        <taxon>Marchantiopsida</taxon>
        <taxon>Marchantiidae</taxon>
        <taxon>Marchantiales</taxon>
        <taxon>Ricciaceae</taxon>
        <taxon>Riccia</taxon>
    </lineage>
</organism>
<feature type="region of interest" description="Disordered" evidence="1">
    <location>
        <begin position="1"/>
        <end position="82"/>
    </location>
</feature>
<dbReference type="EMBL" id="JBHFFA010000007">
    <property type="protein sequence ID" value="KAL2612073.1"/>
    <property type="molecule type" value="Genomic_DNA"/>
</dbReference>
<evidence type="ECO:0000313" key="3">
    <source>
        <dbReference type="Proteomes" id="UP001605036"/>
    </source>
</evidence>
<dbReference type="AlphaFoldDB" id="A0ABD1XX14"/>
<proteinExistence type="predicted"/>
<keyword evidence="3" id="KW-1185">Reference proteome</keyword>
<protein>
    <submittedName>
        <fullName evidence="2">Uncharacterized protein</fullName>
    </submittedName>
</protein>
<reference evidence="2 3" key="1">
    <citation type="submission" date="2024-09" db="EMBL/GenBank/DDBJ databases">
        <title>Chromosome-scale assembly of Riccia fluitans.</title>
        <authorList>
            <person name="Paukszto L."/>
            <person name="Sawicki J."/>
            <person name="Karawczyk K."/>
            <person name="Piernik-Szablinska J."/>
            <person name="Szczecinska M."/>
            <person name="Mazdziarz M."/>
        </authorList>
    </citation>
    <scope>NUCLEOTIDE SEQUENCE [LARGE SCALE GENOMIC DNA]</scope>
    <source>
        <strain evidence="2">Rf_01</strain>
        <tissue evidence="2">Aerial parts of the thallus</tissue>
    </source>
</reference>
<name>A0ABD1XX14_9MARC</name>
<feature type="compositionally biased region" description="Basic and acidic residues" evidence="1">
    <location>
        <begin position="7"/>
        <end position="22"/>
    </location>
</feature>
<dbReference type="Proteomes" id="UP001605036">
    <property type="component" value="Unassembled WGS sequence"/>
</dbReference>
<evidence type="ECO:0000313" key="2">
    <source>
        <dbReference type="EMBL" id="KAL2612073.1"/>
    </source>
</evidence>
<evidence type="ECO:0000256" key="1">
    <source>
        <dbReference type="SAM" id="MobiDB-lite"/>
    </source>
</evidence>
<feature type="compositionally biased region" description="Basic and acidic residues" evidence="1">
    <location>
        <begin position="52"/>
        <end position="67"/>
    </location>
</feature>
<sequence length="190" mass="20405">MCAGGGRKREEGRPIHHNDPVHGKTLADPAVERAGQSGKGGRRGQSFTRTAAAEERWRRGGRGEGTRGKVGQGYGMCRKGTNRTERGSSFELTWGSFVHLNRERQCQEAEKRGNSKKYEAVLPARPVSLAALIKIYTVDSGGLSTSAADDLLSLSSAQLHFGSPSISSIPQLAFLFTKVADLPLVALLVS</sequence>
<gene>
    <name evidence="2" type="ORF">R1flu_023765</name>
</gene>
<comment type="caution">
    <text evidence="2">The sequence shown here is derived from an EMBL/GenBank/DDBJ whole genome shotgun (WGS) entry which is preliminary data.</text>
</comment>
<accession>A0ABD1XX14</accession>